<feature type="region of interest" description="Disordered" evidence="1">
    <location>
        <begin position="266"/>
        <end position="322"/>
    </location>
</feature>
<dbReference type="PRINTS" id="PR00625">
    <property type="entry name" value="JDOMAIN"/>
</dbReference>
<dbReference type="PROSITE" id="PS50076">
    <property type="entry name" value="DNAJ_2"/>
    <property type="match status" value="1"/>
</dbReference>
<proteinExistence type="predicted"/>
<keyword evidence="4" id="KW-1185">Reference proteome</keyword>
<dbReference type="InterPro" id="IPR036869">
    <property type="entry name" value="J_dom_sf"/>
</dbReference>
<dbReference type="EMBL" id="JBJQOH010000001">
    <property type="protein sequence ID" value="KAL3698923.1"/>
    <property type="molecule type" value="Genomic_DNA"/>
</dbReference>
<feature type="compositionally biased region" description="Basic residues" evidence="1">
    <location>
        <begin position="133"/>
        <end position="149"/>
    </location>
</feature>
<dbReference type="PANTHER" id="PTHR47422">
    <property type="entry name" value="DNAJ HEAT SHOCK N-TERMINAL DOMAIN-CONTAINING PROTEIN"/>
    <property type="match status" value="1"/>
</dbReference>
<feature type="compositionally biased region" description="Low complexity" evidence="1">
    <location>
        <begin position="156"/>
        <end position="170"/>
    </location>
</feature>
<evidence type="ECO:0000259" key="2">
    <source>
        <dbReference type="PROSITE" id="PS50076"/>
    </source>
</evidence>
<dbReference type="CDD" id="cd06257">
    <property type="entry name" value="DnaJ"/>
    <property type="match status" value="1"/>
</dbReference>
<accession>A0ABD3I5F6</accession>
<feature type="region of interest" description="Disordered" evidence="1">
    <location>
        <begin position="1"/>
        <end position="189"/>
    </location>
</feature>
<dbReference type="InterPro" id="IPR022226">
    <property type="entry name" value="DUF3752"/>
</dbReference>
<comment type="caution">
    <text evidence="3">The sequence shown here is derived from an EMBL/GenBank/DDBJ whole genome shotgun (WGS) entry which is preliminary data.</text>
</comment>
<feature type="region of interest" description="Disordered" evidence="1">
    <location>
        <begin position="597"/>
        <end position="677"/>
    </location>
</feature>
<dbReference type="SMART" id="SM00271">
    <property type="entry name" value="DnaJ"/>
    <property type="match status" value="1"/>
</dbReference>
<dbReference type="Pfam" id="PF12572">
    <property type="entry name" value="DUF3752"/>
    <property type="match status" value="1"/>
</dbReference>
<feature type="compositionally biased region" description="Polar residues" evidence="1">
    <location>
        <begin position="512"/>
        <end position="521"/>
    </location>
</feature>
<dbReference type="PANTHER" id="PTHR47422:SF1">
    <property type="entry name" value="DNAJ HEAT SHOCK N-TERMINAL DOMAIN-CONTAINING PROTEIN"/>
    <property type="match status" value="1"/>
</dbReference>
<protein>
    <recommendedName>
        <fullName evidence="2">J domain-containing protein</fullName>
    </recommendedName>
</protein>
<organism evidence="3 4">
    <name type="scientific">Riccia sorocarpa</name>
    <dbReference type="NCBI Taxonomy" id="122646"/>
    <lineage>
        <taxon>Eukaryota</taxon>
        <taxon>Viridiplantae</taxon>
        <taxon>Streptophyta</taxon>
        <taxon>Embryophyta</taxon>
        <taxon>Marchantiophyta</taxon>
        <taxon>Marchantiopsida</taxon>
        <taxon>Marchantiidae</taxon>
        <taxon>Marchantiales</taxon>
        <taxon>Ricciaceae</taxon>
        <taxon>Riccia</taxon>
    </lineage>
</organism>
<dbReference type="Pfam" id="PF00226">
    <property type="entry name" value="DnaJ"/>
    <property type="match status" value="1"/>
</dbReference>
<feature type="compositionally biased region" description="Basic and acidic residues" evidence="1">
    <location>
        <begin position="620"/>
        <end position="646"/>
    </location>
</feature>
<feature type="compositionally biased region" description="Basic residues" evidence="1">
    <location>
        <begin position="54"/>
        <end position="64"/>
    </location>
</feature>
<evidence type="ECO:0000313" key="3">
    <source>
        <dbReference type="EMBL" id="KAL3698923.1"/>
    </source>
</evidence>
<evidence type="ECO:0000256" key="1">
    <source>
        <dbReference type="SAM" id="MobiDB-lite"/>
    </source>
</evidence>
<feature type="region of interest" description="Disordered" evidence="1">
    <location>
        <begin position="508"/>
        <end position="539"/>
    </location>
</feature>
<feature type="compositionally biased region" description="Basic and acidic residues" evidence="1">
    <location>
        <begin position="597"/>
        <end position="613"/>
    </location>
</feature>
<name>A0ABD3I5F6_9MARC</name>
<reference evidence="3 4" key="1">
    <citation type="submission" date="2024-09" db="EMBL/GenBank/DDBJ databases">
        <title>Chromosome-scale assembly of Riccia sorocarpa.</title>
        <authorList>
            <person name="Paukszto L."/>
        </authorList>
    </citation>
    <scope>NUCLEOTIDE SEQUENCE [LARGE SCALE GENOMIC DNA]</scope>
    <source>
        <strain evidence="3">LP-2024</strain>
        <tissue evidence="3">Aerial parts of the thallus</tissue>
    </source>
</reference>
<dbReference type="Gene3D" id="1.10.287.110">
    <property type="entry name" value="DnaJ domain"/>
    <property type="match status" value="1"/>
</dbReference>
<dbReference type="InterPro" id="IPR001623">
    <property type="entry name" value="DnaJ_domain"/>
</dbReference>
<sequence length="677" mass="76959">MSRSGTLQDALRSVDAFQRAENPAPNTKLSGRVSVGDTRQSDSDDLNESGRNYEKKKKKKKKKDQRAIDERKAGKERKTSRRVRDYSDEERKVSEEDVKEKKRSDGKRYRNREHRKKDKDSRRKERRGDREKFRSRRSSHKPGGRKARRSEKNFPSFSESSDASTSQSSDSENERDAPIPQQIAKEIMDEFPDVASDLKQLLQMVDAGQGVDISGLPNRRLISLLQKLFQCLRLDKSKNGIYLLPSGDKPSLQRVGLSMEIPVVSAPDADSVHGGPDPSSSREKRTRALIEDQEKAEMPQKDNGKRGPTGPTKRRVIGPPMPSKDMLEAAARLTEAEAALRAAEEELEGDPMVGPPPPAAVAEAACANDAERFEEVTRILGPDVSNAYEILGVKREVPPADLKKRYWKLSLLVHPDKCEHPQAHEAFMVLNNAFKDLQDPSKRSIINQKLDDKQAREEYEADLKARREAAQWRKLRGEEAEPGDAELLTGEMKEPKRDEWMTVLPPERQAGKPTQQSTYFSRSEKSGRGDTSVWTDTPLEKAQKAKMQYLEAYKQATITDREPDEGAFEREKTAKAAAMIDDFNKNKRALSLVEKHQQENIQELKKRTKKGEGEQAPLLSREKEMKDKEWQQNHPWKPWDREKDLVAGRQALKWDSQTGREGLDSRFGTGTGERKFL</sequence>
<dbReference type="SUPFAM" id="SSF46565">
    <property type="entry name" value="Chaperone J-domain"/>
    <property type="match status" value="1"/>
</dbReference>
<feature type="domain" description="J" evidence="2">
    <location>
        <begin position="386"/>
        <end position="450"/>
    </location>
</feature>
<dbReference type="Proteomes" id="UP001633002">
    <property type="component" value="Unassembled WGS sequence"/>
</dbReference>
<feature type="compositionally biased region" description="Basic and acidic residues" evidence="1">
    <location>
        <begin position="118"/>
        <end position="132"/>
    </location>
</feature>
<feature type="compositionally biased region" description="Basic and acidic residues" evidence="1">
    <location>
        <begin position="280"/>
        <end position="305"/>
    </location>
</feature>
<dbReference type="AlphaFoldDB" id="A0ABD3I5F6"/>
<evidence type="ECO:0000313" key="4">
    <source>
        <dbReference type="Proteomes" id="UP001633002"/>
    </source>
</evidence>
<gene>
    <name evidence="3" type="ORF">R1sor_016945</name>
</gene>
<feature type="compositionally biased region" description="Basic and acidic residues" evidence="1">
    <location>
        <begin position="65"/>
        <end position="108"/>
    </location>
</feature>